<evidence type="ECO:0000313" key="10">
    <source>
        <dbReference type="WBParaSite" id="GPUH_0001218901-mRNA-1"/>
    </source>
</evidence>
<dbReference type="Proteomes" id="UP000271098">
    <property type="component" value="Unassembled WGS sequence"/>
</dbReference>
<reference evidence="10" key="1">
    <citation type="submission" date="2016-06" db="UniProtKB">
        <authorList>
            <consortium name="WormBaseParasite"/>
        </authorList>
    </citation>
    <scope>IDENTIFICATION</scope>
</reference>
<evidence type="ECO:0000256" key="3">
    <source>
        <dbReference type="ARBA" id="ARBA00015571"/>
    </source>
</evidence>
<dbReference type="PANTHER" id="PTHR34093:SF1">
    <property type="entry name" value="CHLORIDE CHANNEL CLIC-LIKE PROTEIN 1"/>
    <property type="match status" value="1"/>
</dbReference>
<dbReference type="GO" id="GO:0005254">
    <property type="term" value="F:chloride channel activity"/>
    <property type="evidence" value="ECO:0007669"/>
    <property type="project" value="TreeGrafter"/>
</dbReference>
<comment type="similarity">
    <text evidence="2">Belongs to the chloride channel MCLC family.</text>
</comment>
<keyword evidence="7" id="KW-0732">Signal</keyword>
<evidence type="ECO:0000313" key="8">
    <source>
        <dbReference type="EMBL" id="VDN19989.1"/>
    </source>
</evidence>
<evidence type="ECO:0000313" key="9">
    <source>
        <dbReference type="Proteomes" id="UP000271098"/>
    </source>
</evidence>
<dbReference type="PANTHER" id="PTHR34093">
    <property type="entry name" value="CHLORIDE CHANNEL CLIC-LIKE PROTEIN 1"/>
    <property type="match status" value="1"/>
</dbReference>
<protein>
    <recommendedName>
        <fullName evidence="3">Chloride channel CLIC-like protein 1</fullName>
    </recommendedName>
</protein>
<dbReference type="WBParaSite" id="GPUH_0001218901-mRNA-1">
    <property type="protein sequence ID" value="GPUH_0001218901-mRNA-1"/>
    <property type="gene ID" value="GPUH_0001218901"/>
</dbReference>
<gene>
    <name evidence="8" type="ORF">GPUH_LOCUS12175</name>
</gene>
<dbReference type="AlphaFoldDB" id="A0A183DTY4"/>
<evidence type="ECO:0000256" key="1">
    <source>
        <dbReference type="ARBA" id="ARBA00004141"/>
    </source>
</evidence>
<evidence type="ECO:0000256" key="6">
    <source>
        <dbReference type="ARBA" id="ARBA00023136"/>
    </source>
</evidence>
<dbReference type="EMBL" id="UYRT01079101">
    <property type="protein sequence ID" value="VDN19989.1"/>
    <property type="molecule type" value="Genomic_DNA"/>
</dbReference>
<dbReference type="OrthoDB" id="5837276at2759"/>
<sequence length="467" mass="54182">MLSVLICLALSTATSNGDEIDFDLSVDRTNWIDPNDPLAQSSFCARSTLDQLARCRIDLEECLKGNKKEISALSHTGKYYTHDPTLKHIIRNFLSRMHVDIDTKETSALSHTGKYYTHDPTLKHIIRNFLSRMHVDIDTKETSALSHTGKYYTHDPTLKHIIRNFLSRMHVDIDTAKYIERTVDVSVNAENTAILRNYLNSKDETVSEREQVRVILEELVVPCYEFFGEKLKICDRFLKEEWDGMGQVDLVAVMPHLLYFCLYRFGWKSLRVVFFHSTYFDSLFNYRFILVPFRENIAARMSRAEKSVREECGPKSLFSAALELASSWVFLKSKSECLQYYEDVYIDPVYQISPLNVISDVLSNFIFTPLGVFGRHFNTFCNEFYRDSPLWLVVIKTIVGKANNMFCPSDFTFSRDRNDILHAAYLTKNLIIYMVAERYAKHPSLHRSVRHSIFPSQSALLLFCFSE</sequence>
<reference evidence="8 9" key="2">
    <citation type="submission" date="2018-11" db="EMBL/GenBank/DDBJ databases">
        <authorList>
            <consortium name="Pathogen Informatics"/>
        </authorList>
    </citation>
    <scope>NUCLEOTIDE SEQUENCE [LARGE SCALE GENOMIC DNA]</scope>
</reference>
<keyword evidence="6" id="KW-0472">Membrane</keyword>
<name>A0A183DTY4_9BILA</name>
<dbReference type="GO" id="GO:0016020">
    <property type="term" value="C:membrane"/>
    <property type="evidence" value="ECO:0007669"/>
    <property type="project" value="UniProtKB-SubCell"/>
</dbReference>
<keyword evidence="4" id="KW-0812">Transmembrane</keyword>
<comment type="subcellular location">
    <subcellularLocation>
        <location evidence="1">Membrane</location>
        <topology evidence="1">Multi-pass membrane protein</topology>
    </subcellularLocation>
</comment>
<organism evidence="10">
    <name type="scientific">Gongylonema pulchrum</name>
    <dbReference type="NCBI Taxonomy" id="637853"/>
    <lineage>
        <taxon>Eukaryota</taxon>
        <taxon>Metazoa</taxon>
        <taxon>Ecdysozoa</taxon>
        <taxon>Nematoda</taxon>
        <taxon>Chromadorea</taxon>
        <taxon>Rhabditida</taxon>
        <taxon>Spirurina</taxon>
        <taxon>Spiruromorpha</taxon>
        <taxon>Spiruroidea</taxon>
        <taxon>Gongylonematidae</taxon>
        <taxon>Gongylonema</taxon>
    </lineage>
</organism>
<evidence type="ECO:0000256" key="7">
    <source>
        <dbReference type="SAM" id="SignalP"/>
    </source>
</evidence>
<evidence type="ECO:0000256" key="5">
    <source>
        <dbReference type="ARBA" id="ARBA00022989"/>
    </source>
</evidence>
<feature type="chain" id="PRO_5043138884" description="Chloride channel CLIC-like protein 1" evidence="7">
    <location>
        <begin position="18"/>
        <end position="467"/>
    </location>
</feature>
<dbReference type="GO" id="GO:0005783">
    <property type="term" value="C:endoplasmic reticulum"/>
    <property type="evidence" value="ECO:0007669"/>
    <property type="project" value="TreeGrafter"/>
</dbReference>
<feature type="signal peptide" evidence="7">
    <location>
        <begin position="1"/>
        <end position="17"/>
    </location>
</feature>
<keyword evidence="9" id="KW-1185">Reference proteome</keyword>
<accession>A0A183DTY4</accession>
<dbReference type="InterPro" id="IPR009231">
    <property type="entry name" value="Chloride_chnl_CLIC-like"/>
</dbReference>
<evidence type="ECO:0000256" key="2">
    <source>
        <dbReference type="ARBA" id="ARBA00005944"/>
    </source>
</evidence>
<keyword evidence="5" id="KW-1133">Transmembrane helix</keyword>
<proteinExistence type="inferred from homology"/>
<evidence type="ECO:0000256" key="4">
    <source>
        <dbReference type="ARBA" id="ARBA00022692"/>
    </source>
</evidence>